<dbReference type="InterPro" id="IPR009959">
    <property type="entry name" value="Cyclase_SnoaL-like"/>
</dbReference>
<comment type="caution">
    <text evidence="1">The sequence shown here is derived from an EMBL/GenBank/DDBJ whole genome shotgun (WGS) entry which is preliminary data.</text>
</comment>
<accession>A0ABW5FTF2</accession>
<dbReference type="Gene3D" id="3.10.450.50">
    <property type="match status" value="1"/>
</dbReference>
<proteinExistence type="predicted"/>
<sequence length="345" mass="37958">MHVRSNMLIGDPARVDEVLHYIEDTVRPYVEAQPGSRGIAVAANFELGVIVTNAYWDSADAMTASEHAVQTGRKEAAELLHGMVTVDHYEAPVFLRHRRPGRGAGLRVTTIESDPADLDVLVDVFRDTALPRLARIPSLCSAQLLIDRASGHCQAIVAYDSASDLAATRANVARIRSDSMARTHATVRSVQEYTVIFTSVREGGTTSLIERETELWNAHDREQWTSLFDQQAFELRATGGIRVAGRDALDLLWYTCQDAFPDNHVENLACYGDDHGGVLEGRFTGTHTGPLRTRGDEIPATGKSLEVGFCGVYRVQEGKIIGASLYFDRLDALDQMDRLYGITPA</sequence>
<dbReference type="SUPFAM" id="SSF54427">
    <property type="entry name" value="NTF2-like"/>
    <property type="match status" value="1"/>
</dbReference>
<evidence type="ECO:0000313" key="1">
    <source>
        <dbReference type="EMBL" id="MFD2415986.1"/>
    </source>
</evidence>
<protein>
    <submittedName>
        <fullName evidence="1">Ester cyclase</fullName>
    </submittedName>
</protein>
<dbReference type="EMBL" id="JBHUKR010000004">
    <property type="protein sequence ID" value="MFD2415986.1"/>
    <property type="molecule type" value="Genomic_DNA"/>
</dbReference>
<dbReference type="RefSeq" id="WP_378262288.1">
    <property type="nucleotide sequence ID" value="NZ_JBHUKR010000004.1"/>
</dbReference>
<dbReference type="SUPFAM" id="SSF54909">
    <property type="entry name" value="Dimeric alpha+beta barrel"/>
    <property type="match status" value="1"/>
</dbReference>
<dbReference type="InterPro" id="IPR011008">
    <property type="entry name" value="Dimeric_a/b-barrel"/>
</dbReference>
<organism evidence="1 2">
    <name type="scientific">Amycolatopsis pigmentata</name>
    <dbReference type="NCBI Taxonomy" id="450801"/>
    <lineage>
        <taxon>Bacteria</taxon>
        <taxon>Bacillati</taxon>
        <taxon>Actinomycetota</taxon>
        <taxon>Actinomycetes</taxon>
        <taxon>Pseudonocardiales</taxon>
        <taxon>Pseudonocardiaceae</taxon>
        <taxon>Amycolatopsis</taxon>
    </lineage>
</organism>
<dbReference type="PANTHER" id="PTHR38436">
    <property type="entry name" value="POLYKETIDE CYCLASE SNOAL-LIKE DOMAIN"/>
    <property type="match status" value="1"/>
</dbReference>
<gene>
    <name evidence="1" type="ORF">ACFSXZ_06575</name>
</gene>
<dbReference type="Proteomes" id="UP001597417">
    <property type="component" value="Unassembled WGS sequence"/>
</dbReference>
<name>A0ABW5FTF2_9PSEU</name>
<dbReference type="InterPro" id="IPR032710">
    <property type="entry name" value="NTF2-like_dom_sf"/>
</dbReference>
<dbReference type="Pfam" id="PF07366">
    <property type="entry name" value="SnoaL"/>
    <property type="match status" value="1"/>
</dbReference>
<evidence type="ECO:0000313" key="2">
    <source>
        <dbReference type="Proteomes" id="UP001597417"/>
    </source>
</evidence>
<reference evidence="2" key="1">
    <citation type="journal article" date="2019" name="Int. J. Syst. Evol. Microbiol.">
        <title>The Global Catalogue of Microorganisms (GCM) 10K type strain sequencing project: providing services to taxonomists for standard genome sequencing and annotation.</title>
        <authorList>
            <consortium name="The Broad Institute Genomics Platform"/>
            <consortium name="The Broad Institute Genome Sequencing Center for Infectious Disease"/>
            <person name="Wu L."/>
            <person name="Ma J."/>
        </authorList>
    </citation>
    <scope>NUCLEOTIDE SEQUENCE [LARGE SCALE GENOMIC DNA]</scope>
    <source>
        <strain evidence="2">CGMCC 4.7645</strain>
    </source>
</reference>
<keyword evidence="2" id="KW-1185">Reference proteome</keyword>
<dbReference type="PANTHER" id="PTHR38436:SF1">
    <property type="entry name" value="ESTER CYCLASE"/>
    <property type="match status" value="1"/>
</dbReference>